<name>A0A1G1V389_9BACT</name>
<dbReference type="GO" id="GO:0030527">
    <property type="term" value="F:structural constituent of chromatin"/>
    <property type="evidence" value="ECO:0007669"/>
    <property type="project" value="InterPro"/>
</dbReference>
<evidence type="ECO:0008006" key="6">
    <source>
        <dbReference type="Google" id="ProtNLM"/>
    </source>
</evidence>
<dbReference type="Gene3D" id="4.10.520.10">
    <property type="entry name" value="IHF-like DNA-binding proteins"/>
    <property type="match status" value="1"/>
</dbReference>
<evidence type="ECO:0000256" key="1">
    <source>
        <dbReference type="ARBA" id="ARBA00023067"/>
    </source>
</evidence>
<dbReference type="SMART" id="SM00411">
    <property type="entry name" value="BHL"/>
    <property type="match status" value="1"/>
</dbReference>
<dbReference type="AlphaFoldDB" id="A0A1G1V389"/>
<gene>
    <name evidence="4" type="ORF">A2782_03575</name>
</gene>
<dbReference type="InterPro" id="IPR000119">
    <property type="entry name" value="Hist_DNA-bd"/>
</dbReference>
<dbReference type="PANTHER" id="PTHR33175">
    <property type="entry name" value="DNA-BINDING PROTEIN HU"/>
    <property type="match status" value="1"/>
</dbReference>
<keyword evidence="2" id="KW-0238">DNA-binding</keyword>
<dbReference type="Pfam" id="PF00216">
    <property type="entry name" value="Bac_DNA_binding"/>
    <property type="match status" value="1"/>
</dbReference>
<dbReference type="EMBL" id="MHBW01000004">
    <property type="protein sequence ID" value="OGY09838.1"/>
    <property type="molecule type" value="Genomic_DNA"/>
</dbReference>
<evidence type="ECO:0000313" key="4">
    <source>
        <dbReference type="EMBL" id="OGY09838.1"/>
    </source>
</evidence>
<evidence type="ECO:0000313" key="5">
    <source>
        <dbReference type="Proteomes" id="UP000177967"/>
    </source>
</evidence>
<accession>A0A1G1V389</accession>
<dbReference type="SUPFAM" id="SSF47729">
    <property type="entry name" value="IHF-like DNA-binding proteins"/>
    <property type="match status" value="1"/>
</dbReference>
<organism evidence="4 5">
    <name type="scientific">Candidatus Blackburnbacteria bacterium RIFCSPHIGHO2_01_FULL_43_15b</name>
    <dbReference type="NCBI Taxonomy" id="1797513"/>
    <lineage>
        <taxon>Bacteria</taxon>
        <taxon>Candidatus Blackburniibacteriota</taxon>
    </lineage>
</organism>
<dbReference type="CDD" id="cd13831">
    <property type="entry name" value="HU"/>
    <property type="match status" value="1"/>
</dbReference>
<comment type="similarity">
    <text evidence="3">Belongs to the bacterial histone-like protein family.</text>
</comment>
<keyword evidence="1" id="KW-0226">DNA condensation</keyword>
<proteinExistence type="inferred from homology"/>
<protein>
    <recommendedName>
        <fullName evidence="6">DNA-binding protein</fullName>
    </recommendedName>
</protein>
<comment type="caution">
    <text evidence="4">The sequence shown here is derived from an EMBL/GenBank/DDBJ whole genome shotgun (WGS) entry which is preliminary data.</text>
</comment>
<dbReference type="InterPro" id="IPR010992">
    <property type="entry name" value="IHF-like_DNA-bd_dom_sf"/>
</dbReference>
<evidence type="ECO:0000256" key="3">
    <source>
        <dbReference type="RuleBase" id="RU003939"/>
    </source>
</evidence>
<dbReference type="STRING" id="1797513.A2782_03575"/>
<dbReference type="PANTHER" id="PTHR33175:SF3">
    <property type="entry name" value="DNA-BINDING PROTEIN HU-BETA"/>
    <property type="match status" value="1"/>
</dbReference>
<sequence>MTKNDLIEAVARKAHLTKKAAAESVETFISEIQRALVKGERIVISGFGAFYVDQRAKKKMFLRGREEEVPPHRVPRFKPGKSLKRVIKK</sequence>
<dbReference type="GO" id="GO:0030261">
    <property type="term" value="P:chromosome condensation"/>
    <property type="evidence" value="ECO:0007669"/>
    <property type="project" value="UniProtKB-KW"/>
</dbReference>
<evidence type="ECO:0000256" key="2">
    <source>
        <dbReference type="ARBA" id="ARBA00023125"/>
    </source>
</evidence>
<dbReference type="Proteomes" id="UP000177967">
    <property type="component" value="Unassembled WGS sequence"/>
</dbReference>
<reference evidence="4 5" key="1">
    <citation type="journal article" date="2016" name="Nat. Commun.">
        <title>Thousands of microbial genomes shed light on interconnected biogeochemical processes in an aquifer system.</title>
        <authorList>
            <person name="Anantharaman K."/>
            <person name="Brown C.T."/>
            <person name="Hug L.A."/>
            <person name="Sharon I."/>
            <person name="Castelle C.J."/>
            <person name="Probst A.J."/>
            <person name="Thomas B.C."/>
            <person name="Singh A."/>
            <person name="Wilkins M.J."/>
            <person name="Karaoz U."/>
            <person name="Brodie E.L."/>
            <person name="Williams K.H."/>
            <person name="Hubbard S.S."/>
            <person name="Banfield J.F."/>
        </authorList>
    </citation>
    <scope>NUCLEOTIDE SEQUENCE [LARGE SCALE GENOMIC DNA]</scope>
</reference>
<dbReference type="GO" id="GO:0003677">
    <property type="term" value="F:DNA binding"/>
    <property type="evidence" value="ECO:0007669"/>
    <property type="project" value="UniProtKB-KW"/>
</dbReference>